<dbReference type="EMBL" id="GBXM01030316">
    <property type="protein sequence ID" value="JAH78261.1"/>
    <property type="molecule type" value="Transcribed_RNA"/>
</dbReference>
<name>A0A0E9VJV1_ANGAN</name>
<sequence length="10" mass="1068">MTGPCSLVNF</sequence>
<proteinExistence type="predicted"/>
<organism evidence="1">
    <name type="scientific">Anguilla anguilla</name>
    <name type="common">European freshwater eel</name>
    <name type="synonym">Muraena anguilla</name>
    <dbReference type="NCBI Taxonomy" id="7936"/>
    <lineage>
        <taxon>Eukaryota</taxon>
        <taxon>Metazoa</taxon>
        <taxon>Chordata</taxon>
        <taxon>Craniata</taxon>
        <taxon>Vertebrata</taxon>
        <taxon>Euteleostomi</taxon>
        <taxon>Actinopterygii</taxon>
        <taxon>Neopterygii</taxon>
        <taxon>Teleostei</taxon>
        <taxon>Anguilliformes</taxon>
        <taxon>Anguillidae</taxon>
        <taxon>Anguilla</taxon>
    </lineage>
</organism>
<reference evidence="1" key="2">
    <citation type="journal article" date="2015" name="Fish Shellfish Immunol.">
        <title>Early steps in the European eel (Anguilla anguilla)-Vibrio vulnificus interaction in the gills: Role of the RtxA13 toxin.</title>
        <authorList>
            <person name="Callol A."/>
            <person name="Pajuelo D."/>
            <person name="Ebbesson L."/>
            <person name="Teles M."/>
            <person name="MacKenzie S."/>
            <person name="Amaro C."/>
        </authorList>
    </citation>
    <scope>NUCLEOTIDE SEQUENCE</scope>
</reference>
<accession>A0A0E9VJV1</accession>
<protein>
    <submittedName>
        <fullName evidence="1">Uncharacterized protein</fullName>
    </submittedName>
</protein>
<reference evidence="1" key="1">
    <citation type="submission" date="2014-11" db="EMBL/GenBank/DDBJ databases">
        <authorList>
            <person name="Amaro Gonzalez C."/>
        </authorList>
    </citation>
    <scope>NUCLEOTIDE SEQUENCE</scope>
</reference>
<evidence type="ECO:0000313" key="1">
    <source>
        <dbReference type="EMBL" id="JAH78261.1"/>
    </source>
</evidence>